<dbReference type="PANTHER" id="PTHR37944">
    <property type="entry name" value="PORIN B"/>
    <property type="match status" value="1"/>
</dbReference>
<evidence type="ECO:0000256" key="2">
    <source>
        <dbReference type="RuleBase" id="RU363072"/>
    </source>
</evidence>
<dbReference type="GO" id="GO:0008643">
    <property type="term" value="P:carbohydrate transport"/>
    <property type="evidence" value="ECO:0007669"/>
    <property type="project" value="InterPro"/>
</dbReference>
<dbReference type="GO" id="GO:0015288">
    <property type="term" value="F:porin activity"/>
    <property type="evidence" value="ECO:0007669"/>
    <property type="project" value="InterPro"/>
</dbReference>
<name>A0A9X1V3P5_9FLAO</name>
<evidence type="ECO:0000313" key="4">
    <source>
        <dbReference type="Proteomes" id="UP001139226"/>
    </source>
</evidence>
<protein>
    <submittedName>
        <fullName evidence="3">Carbohydrate porin</fullName>
    </submittedName>
</protein>
<dbReference type="Proteomes" id="UP001139226">
    <property type="component" value="Unassembled WGS sequence"/>
</dbReference>
<gene>
    <name evidence="3" type="ORF">ML462_03855</name>
</gene>
<dbReference type="EMBL" id="JAKVTV010000001">
    <property type="protein sequence ID" value="MCH4822299.1"/>
    <property type="molecule type" value="Genomic_DNA"/>
</dbReference>
<reference evidence="3" key="1">
    <citation type="submission" date="2022-03" db="EMBL/GenBank/DDBJ databases">
        <title>Gramella crocea sp. nov., isolated from activated sludge of a seafood processing plant.</title>
        <authorList>
            <person name="Zhang X."/>
        </authorList>
    </citation>
    <scope>NUCLEOTIDE SEQUENCE</scope>
    <source>
        <strain evidence="3">YJ019</strain>
    </source>
</reference>
<dbReference type="RefSeq" id="WP_240712408.1">
    <property type="nucleotide sequence ID" value="NZ_JAKVTV010000001.1"/>
</dbReference>
<evidence type="ECO:0000256" key="1">
    <source>
        <dbReference type="ARBA" id="ARBA00008769"/>
    </source>
</evidence>
<keyword evidence="4" id="KW-1185">Reference proteome</keyword>
<dbReference type="InterPro" id="IPR052932">
    <property type="entry name" value="OprB_Porin"/>
</dbReference>
<dbReference type="AlphaFoldDB" id="A0A9X1V3P5"/>
<dbReference type="Gene3D" id="2.40.160.180">
    <property type="entry name" value="Carbohydrate-selective porin OprB"/>
    <property type="match status" value="1"/>
</dbReference>
<dbReference type="InterPro" id="IPR007049">
    <property type="entry name" value="Carb-sel_porin_OprB"/>
</dbReference>
<evidence type="ECO:0000313" key="3">
    <source>
        <dbReference type="EMBL" id="MCH4822299.1"/>
    </source>
</evidence>
<comment type="similarity">
    <text evidence="1 2">Belongs to the OprB family.</text>
</comment>
<comment type="caution">
    <text evidence="3">The sequence shown here is derived from an EMBL/GenBank/DDBJ whole genome shotgun (WGS) entry which is preliminary data.</text>
</comment>
<sequence>MKFNVPHIRIPFLICVFIMGLNLQAQDKADRKYLLGNWNGTRDSLESNGLYINPRLTVFNQNFVAGTGDKKSVFNGKAQIDLKFNAKSLGLSRWTLVTKAEYNFGNTLFGTGQVLIPKNTAITFPGYEDGERFDISSVYLVYSWKPGNQILAGKINMIDLASGTTYSGGAGLDAFWSLGFAAPVSGITPPYIFGTIANISGEKLKWTFMVYDPVSVVGVSGLDNPFNEGVVLSVSPGWKVKIGNSEGNHALGLAYSSQDGDNLYSLGDINPPTGIPVTDKKNRYYASYSFNHPLQMLDENKSWGIFGQVALSDGNPNPVDFSLLLGLGGNSFISNRSQDTWGLAFYDYSLSGIIDDRAEAVGIPLRNEIGIETFYQYWATPWFSIGADVQIIKPIIEDSDTAVFLGLRSSVKF</sequence>
<dbReference type="InterPro" id="IPR038673">
    <property type="entry name" value="OprB_sf"/>
</dbReference>
<proteinExistence type="inferred from homology"/>
<accession>A0A9X1V3P5</accession>
<dbReference type="GO" id="GO:0016020">
    <property type="term" value="C:membrane"/>
    <property type="evidence" value="ECO:0007669"/>
    <property type="project" value="InterPro"/>
</dbReference>
<organism evidence="3 4">
    <name type="scientific">Christiangramia lutea</name>
    <dbReference type="NCBI Taxonomy" id="1607951"/>
    <lineage>
        <taxon>Bacteria</taxon>
        <taxon>Pseudomonadati</taxon>
        <taxon>Bacteroidota</taxon>
        <taxon>Flavobacteriia</taxon>
        <taxon>Flavobacteriales</taxon>
        <taxon>Flavobacteriaceae</taxon>
        <taxon>Christiangramia</taxon>
    </lineage>
</organism>
<dbReference type="Pfam" id="PF04966">
    <property type="entry name" value="OprB"/>
    <property type="match status" value="1"/>
</dbReference>
<dbReference type="PANTHER" id="PTHR37944:SF1">
    <property type="entry name" value="PORIN B"/>
    <property type="match status" value="1"/>
</dbReference>